<keyword evidence="2" id="KW-0238">DNA-binding</keyword>
<dbReference type="InterPro" id="IPR018062">
    <property type="entry name" value="HTH_AraC-typ_CS"/>
</dbReference>
<organism evidence="5 6">
    <name type="scientific">Spectribacter hydrogenoxidans</name>
    <dbReference type="NCBI Taxonomy" id="3075608"/>
    <lineage>
        <taxon>Bacteria</taxon>
        <taxon>Pseudomonadati</taxon>
        <taxon>Pseudomonadota</taxon>
        <taxon>Gammaproteobacteria</taxon>
        <taxon>Salinisphaerales</taxon>
        <taxon>Salinisphaeraceae</taxon>
        <taxon>Spectribacter</taxon>
    </lineage>
</organism>
<accession>A0ABU3BWT1</accession>
<keyword evidence="3" id="KW-0804">Transcription</keyword>
<dbReference type="EMBL" id="JAVRIB010000002">
    <property type="protein sequence ID" value="MDT0633759.1"/>
    <property type="molecule type" value="Genomic_DNA"/>
</dbReference>
<dbReference type="SUPFAM" id="SSF46689">
    <property type="entry name" value="Homeodomain-like"/>
    <property type="match status" value="2"/>
</dbReference>
<dbReference type="RefSeq" id="WP_311651480.1">
    <property type="nucleotide sequence ID" value="NZ_JAVRIB010000002.1"/>
</dbReference>
<dbReference type="InterPro" id="IPR052158">
    <property type="entry name" value="INH-QAR"/>
</dbReference>
<keyword evidence="6" id="KW-1185">Reference proteome</keyword>
<evidence type="ECO:0000313" key="6">
    <source>
        <dbReference type="Proteomes" id="UP001251857"/>
    </source>
</evidence>
<dbReference type="SUPFAM" id="SSF52317">
    <property type="entry name" value="Class I glutamine amidotransferase-like"/>
    <property type="match status" value="1"/>
</dbReference>
<name>A0ABU3BWT1_9GAMM</name>
<keyword evidence="1" id="KW-0805">Transcription regulation</keyword>
<comment type="caution">
    <text evidence="5">The sequence shown here is derived from an EMBL/GenBank/DDBJ whole genome shotgun (WGS) entry which is preliminary data.</text>
</comment>
<dbReference type="InterPro" id="IPR020449">
    <property type="entry name" value="Tscrpt_reg_AraC-type_HTH"/>
</dbReference>
<dbReference type="CDD" id="cd03138">
    <property type="entry name" value="GATase1_AraC_2"/>
    <property type="match status" value="1"/>
</dbReference>
<evidence type="ECO:0000259" key="4">
    <source>
        <dbReference type="PROSITE" id="PS01124"/>
    </source>
</evidence>
<dbReference type="PRINTS" id="PR00032">
    <property type="entry name" value="HTHARAC"/>
</dbReference>
<proteinExistence type="predicted"/>
<dbReference type="PROSITE" id="PS01124">
    <property type="entry name" value="HTH_ARAC_FAMILY_2"/>
    <property type="match status" value="1"/>
</dbReference>
<evidence type="ECO:0000256" key="2">
    <source>
        <dbReference type="ARBA" id="ARBA00023125"/>
    </source>
</evidence>
<dbReference type="InterPro" id="IPR002818">
    <property type="entry name" value="DJ-1/PfpI"/>
</dbReference>
<sequence>MGDTDRITVALLATPATTASTLYGMLDLFASTCRDWQMLETGTPGPGVFDTRVVSRHTRAFRAANGVTLRPDAGLDACQRPDIVCIPELYLPPDGNITADYARECRWLRRCYAAGSTLTSICSGSLLLAEAGLLDGWEATTHWAFCELLAARYPDVRVHHNRALVVSGEAQRLIMAGGATSWQDLALYIIGRWIGIEEAVRIARLFLVDVHQSGQQPYALLTTARQANDAVITGSQKWLAMHYDAPRPVKTMAERSGLTERTFKRRFKAATGMSPMQYVHTLRLEEAKQMLEAGDDPVDTIAMEVGYEDPAFFHRLFSRKVGLTPGRYRKRFRQLRLMLPPRGNSARARMQS</sequence>
<evidence type="ECO:0000313" key="5">
    <source>
        <dbReference type="EMBL" id="MDT0633759.1"/>
    </source>
</evidence>
<feature type="domain" description="HTH araC/xylS-type" evidence="4">
    <location>
        <begin position="233"/>
        <end position="331"/>
    </location>
</feature>
<dbReference type="InterPro" id="IPR018060">
    <property type="entry name" value="HTH_AraC"/>
</dbReference>
<dbReference type="PROSITE" id="PS00041">
    <property type="entry name" value="HTH_ARAC_FAMILY_1"/>
    <property type="match status" value="1"/>
</dbReference>
<dbReference type="Gene3D" id="3.40.50.880">
    <property type="match status" value="1"/>
</dbReference>
<dbReference type="Proteomes" id="UP001251857">
    <property type="component" value="Unassembled WGS sequence"/>
</dbReference>
<protein>
    <submittedName>
        <fullName evidence="5">Helix-turn-helix domain-containing protein</fullName>
    </submittedName>
</protein>
<dbReference type="InterPro" id="IPR009057">
    <property type="entry name" value="Homeodomain-like_sf"/>
</dbReference>
<evidence type="ECO:0000256" key="3">
    <source>
        <dbReference type="ARBA" id="ARBA00023163"/>
    </source>
</evidence>
<dbReference type="SMART" id="SM00342">
    <property type="entry name" value="HTH_ARAC"/>
    <property type="match status" value="1"/>
</dbReference>
<reference evidence="5 6" key="1">
    <citation type="submission" date="2023-09" db="EMBL/GenBank/DDBJ databases">
        <authorList>
            <person name="Rey-Velasco X."/>
        </authorList>
    </citation>
    <scope>NUCLEOTIDE SEQUENCE [LARGE SCALE GENOMIC DNA]</scope>
    <source>
        <strain evidence="5 6">W335</strain>
    </source>
</reference>
<dbReference type="Gene3D" id="1.10.10.60">
    <property type="entry name" value="Homeodomain-like"/>
    <property type="match status" value="2"/>
</dbReference>
<dbReference type="InterPro" id="IPR029062">
    <property type="entry name" value="Class_I_gatase-like"/>
</dbReference>
<dbReference type="PANTHER" id="PTHR43130">
    <property type="entry name" value="ARAC-FAMILY TRANSCRIPTIONAL REGULATOR"/>
    <property type="match status" value="1"/>
</dbReference>
<dbReference type="PANTHER" id="PTHR43130:SF3">
    <property type="entry name" value="HTH-TYPE TRANSCRIPTIONAL REGULATOR RV1931C"/>
    <property type="match status" value="1"/>
</dbReference>
<dbReference type="Pfam" id="PF12833">
    <property type="entry name" value="HTH_18"/>
    <property type="match status" value="1"/>
</dbReference>
<gene>
    <name evidence="5" type="ORF">RM532_02170</name>
</gene>
<dbReference type="Pfam" id="PF01965">
    <property type="entry name" value="DJ-1_PfpI"/>
    <property type="match status" value="1"/>
</dbReference>
<evidence type="ECO:0000256" key="1">
    <source>
        <dbReference type="ARBA" id="ARBA00023015"/>
    </source>
</evidence>